<dbReference type="EMBL" id="JBDIZK010000012">
    <property type="protein sequence ID" value="MEN3749084.1"/>
    <property type="molecule type" value="Genomic_DNA"/>
</dbReference>
<keyword evidence="3" id="KW-1185">Reference proteome</keyword>
<dbReference type="Pfam" id="PF11739">
    <property type="entry name" value="YdbH-like"/>
    <property type="match status" value="1"/>
</dbReference>
<sequence>MDRSEEESGADATRPVGRRPARRWRRVALILILLVAVALAAAWLQRRTIARSFVDRELARRGVPARYEIEQLSPWRQRLTNVSIGDPRNPDLTADWIELRTSLTPWRAEVLVAKAGTVRLRGRIVGGALSLGYLDRLMPAPSGKPFSLPHLSVEVADAQLRLDSGSGLVDIGLSGKGLLTDGFAGAMWARADRLGVSDCTLDGVAARMRLRIRRGAPSVEGPVDAAAIACGTTRLAQPHVDLAAELEASLARWSGRATLGAARLSASLGRLDQPMATLDFAGDRARTQGNVTLRSGALAAQGLTAASATLAGRYSVGTATRFDGRVEMAGVALPSPLLGRVAAYESSGQGTPVAPLARQLVRALRQAGRGFGGSADIDLRSGDDGTSLHLKTLDLAARSGARLRFGGGTGINFDLAEGAVDLSGRLSLNGGGLPDVAVQLTRQPGSAELRGTGVVRPYAAGGASLALSALDFRVRGDAGEVRTVATLSGPLNGGRVDGLSMPLVARWDGPMLAVNPDCQTVSFSRIATAGMALNADRVALCPIGPAMVQWGARGLTGGVRTSAITLAGSMGDSPLNLSAETARLDLTAGRFGITGAAVRLGADQPTRLDIGQLTGGFGSTPGGEFEDLGGQIGPVPLILSHGKGTWRVEQGALSLLGGFRLTDAETTARFEPLAATNAHLILRDGNVTAQAELVGTRRPVPVGMVTVRHDLATAEGDARIEVPGIRFAIDGLQPTDLTALTFGVIADVEGLVAGTGRVAWSGDRVTSTGSFTATDVNLAAAFGPVQGLSTRIDFTDLLAMRTAEGQVATVDEINPGVPVRDGTFRYQILDTRRVQVEGARWPFAGGELILDPTTLDFNEAGERRMTFHVKGVDAALFLKEMAFDNLDATGTFDGTLPMIFDANGGRIEGGELRARAGGTIAYVGEISQRNLGIWGNMAFQALKSLDYANLTIRMNGPLAGEMITDISFSGISQGKGAKSNFLIRRLAKLPFVFNVRINAPFRQLLDSVQSWYDPKRLIERNLPALLEEQNRAQGAQKPVVQPLESVPVP</sequence>
<dbReference type="Proteomes" id="UP001427805">
    <property type="component" value="Unassembled WGS sequence"/>
</dbReference>
<keyword evidence="1" id="KW-0472">Membrane</keyword>
<reference evidence="2 3" key="1">
    <citation type="submission" date="2024-05" db="EMBL/GenBank/DDBJ databases">
        <title>Sphingomonas sp. HF-S3 16S ribosomal RNA gene Genome sequencing and assembly.</title>
        <authorList>
            <person name="Lee H."/>
        </authorList>
    </citation>
    <scope>NUCLEOTIDE SEQUENCE [LARGE SCALE GENOMIC DNA]</scope>
    <source>
        <strain evidence="2 3">HF-S3</strain>
    </source>
</reference>
<gene>
    <name evidence="2" type="ORF">TPR58_18065</name>
</gene>
<evidence type="ECO:0000313" key="2">
    <source>
        <dbReference type="EMBL" id="MEN3749084.1"/>
    </source>
</evidence>
<keyword evidence="1" id="KW-1133">Transmembrane helix</keyword>
<organism evidence="2 3">
    <name type="scientific">Sphingomonas rustica</name>
    <dbReference type="NCBI Taxonomy" id="3103142"/>
    <lineage>
        <taxon>Bacteria</taxon>
        <taxon>Pseudomonadati</taxon>
        <taxon>Pseudomonadota</taxon>
        <taxon>Alphaproteobacteria</taxon>
        <taxon>Sphingomonadales</taxon>
        <taxon>Sphingomonadaceae</taxon>
        <taxon>Sphingomonas</taxon>
    </lineage>
</organism>
<feature type="transmembrane region" description="Helical" evidence="1">
    <location>
        <begin position="27"/>
        <end position="44"/>
    </location>
</feature>
<name>A0ABV0BC26_9SPHN</name>
<evidence type="ECO:0000313" key="3">
    <source>
        <dbReference type="Proteomes" id="UP001427805"/>
    </source>
</evidence>
<proteinExistence type="predicted"/>
<comment type="caution">
    <text evidence="2">The sequence shown here is derived from an EMBL/GenBank/DDBJ whole genome shotgun (WGS) entry which is preliminary data.</text>
</comment>
<accession>A0ABV0BC26</accession>
<keyword evidence="1" id="KW-0812">Transmembrane</keyword>
<dbReference type="RefSeq" id="WP_346248125.1">
    <property type="nucleotide sequence ID" value="NZ_JBDIZK010000012.1"/>
</dbReference>
<protein>
    <submittedName>
        <fullName evidence="2">YdbH domain-containing protein</fullName>
    </submittedName>
</protein>
<evidence type="ECO:0000256" key="1">
    <source>
        <dbReference type="SAM" id="Phobius"/>
    </source>
</evidence>
<dbReference type="InterPro" id="IPR021730">
    <property type="entry name" value="YdbH"/>
</dbReference>